<dbReference type="InterPro" id="IPR013087">
    <property type="entry name" value="Znf_C2H2_type"/>
</dbReference>
<dbReference type="GO" id="GO:0008270">
    <property type="term" value="F:zinc ion binding"/>
    <property type="evidence" value="ECO:0007669"/>
    <property type="project" value="UniProtKB-KW"/>
</dbReference>
<keyword evidence="10" id="KW-1185">Reference proteome</keyword>
<dbReference type="Pfam" id="PF23015">
    <property type="entry name" value="zf-WIZ"/>
    <property type="match status" value="1"/>
</dbReference>
<evidence type="ECO:0000256" key="4">
    <source>
        <dbReference type="ARBA" id="ARBA00022833"/>
    </source>
</evidence>
<dbReference type="Ensembl" id="ENSPKIT00000003881.1">
    <property type="protein sequence ID" value="ENSPKIP00000023202.1"/>
    <property type="gene ID" value="ENSPKIG00000006921.1"/>
</dbReference>
<sequence length="485" mass="52642">MGKKKMQFKINMLQRAESWLGLDIGGNESGLACEDILLVPAVRSPELEPARDVCCEFCGEVFENRKGLSSHARSHLRQMGITEWSVNGSPIDTLMEEIKRRGLPCRQRVKEEPPSNWEESGCQSPQRHQQKPVIGLPKLSLGGKGGGTPGKRPFPGGAHAEDRLTPHSKTFLPVPQDSVFKDKSSMDKQASGHVGMDASCELCGFCFENRKALASHARAHLRQFGVTKWTINGSPIETLRAWMHSEPRRVVEMQRRCSSLGGWPQPRKKSGSFHLLTGPDRSPGRVQKFVSPGASSGKRAGREVIKGLAGSSRPVEGKCLSPGSKIPVRRADSLPHSQGAHSEVNVRSPRGFERRPPKHLPTSEARAREKGPSQGARSNPVPSLVPKPPSSPLVKVVGDVYSLKCRFCELEFRGPLSVQEDWVRHLQRHILGLGLNKPSLPAPPPPPPAEPPRPPSTAPAVDASVPAPPFTPAACAAVPISAQAV</sequence>
<accession>A0A3B3RXM3</accession>
<keyword evidence="4" id="KW-0862">Zinc</keyword>
<feature type="compositionally biased region" description="Pro residues" evidence="7">
    <location>
        <begin position="440"/>
        <end position="457"/>
    </location>
</feature>
<organism evidence="9 10">
    <name type="scientific">Paramormyrops kingsleyae</name>
    <dbReference type="NCBI Taxonomy" id="1676925"/>
    <lineage>
        <taxon>Eukaryota</taxon>
        <taxon>Metazoa</taxon>
        <taxon>Chordata</taxon>
        <taxon>Craniata</taxon>
        <taxon>Vertebrata</taxon>
        <taxon>Euteleostomi</taxon>
        <taxon>Actinopterygii</taxon>
        <taxon>Neopterygii</taxon>
        <taxon>Teleostei</taxon>
        <taxon>Osteoglossocephala</taxon>
        <taxon>Osteoglossomorpha</taxon>
        <taxon>Osteoglossiformes</taxon>
        <taxon>Mormyridae</taxon>
        <taxon>Paramormyrops</taxon>
    </lineage>
</organism>
<comment type="subcellular location">
    <subcellularLocation>
        <location evidence="1">Nucleus</location>
    </subcellularLocation>
</comment>
<name>A0A3B3RXM3_9TELE</name>
<dbReference type="GO" id="GO:0000981">
    <property type="term" value="F:DNA-binding transcription factor activity, RNA polymerase II-specific"/>
    <property type="evidence" value="ECO:0007669"/>
    <property type="project" value="TreeGrafter"/>
</dbReference>
<evidence type="ECO:0000259" key="8">
    <source>
        <dbReference type="PROSITE" id="PS50157"/>
    </source>
</evidence>
<protein>
    <recommendedName>
        <fullName evidence="8">C2H2-type domain-containing protein</fullName>
    </recommendedName>
</protein>
<evidence type="ECO:0000256" key="3">
    <source>
        <dbReference type="ARBA" id="ARBA00022771"/>
    </source>
</evidence>
<dbReference type="PROSITE" id="PS50157">
    <property type="entry name" value="ZINC_FINGER_C2H2_2"/>
    <property type="match status" value="2"/>
</dbReference>
<feature type="region of interest" description="Disordered" evidence="7">
    <location>
        <begin position="436"/>
        <end position="465"/>
    </location>
</feature>
<reference evidence="9" key="2">
    <citation type="submission" date="2025-09" db="UniProtKB">
        <authorList>
            <consortium name="Ensembl"/>
        </authorList>
    </citation>
    <scope>IDENTIFICATION</scope>
</reference>
<dbReference type="GO" id="GO:0005634">
    <property type="term" value="C:nucleus"/>
    <property type="evidence" value="ECO:0007669"/>
    <property type="project" value="UniProtKB-SubCell"/>
</dbReference>
<proteinExistence type="predicted"/>
<feature type="region of interest" description="Disordered" evidence="7">
    <location>
        <begin position="109"/>
        <end position="174"/>
    </location>
</feature>
<dbReference type="PROSITE" id="PS00028">
    <property type="entry name" value="ZINC_FINGER_C2H2_1"/>
    <property type="match status" value="2"/>
</dbReference>
<dbReference type="STRING" id="1676925.ENSPKIP00000023202"/>
<feature type="region of interest" description="Disordered" evidence="7">
    <location>
        <begin position="259"/>
        <end position="389"/>
    </location>
</feature>
<dbReference type="InterPro" id="IPR051643">
    <property type="entry name" value="Transcr_Reg_ZincFinger"/>
</dbReference>
<dbReference type="AlphaFoldDB" id="A0A3B3RXM3"/>
<feature type="domain" description="C2H2-type" evidence="8">
    <location>
        <begin position="53"/>
        <end position="80"/>
    </location>
</feature>
<keyword evidence="3 6" id="KW-0863">Zinc-finger</keyword>
<dbReference type="SUPFAM" id="SSF57667">
    <property type="entry name" value="beta-beta-alpha zinc fingers"/>
    <property type="match status" value="1"/>
</dbReference>
<dbReference type="InterPro" id="IPR055125">
    <property type="entry name" value="Wiz_C_Znf"/>
</dbReference>
<evidence type="ECO:0000256" key="7">
    <source>
        <dbReference type="SAM" id="MobiDB-lite"/>
    </source>
</evidence>
<evidence type="ECO:0000313" key="10">
    <source>
        <dbReference type="Proteomes" id="UP000261540"/>
    </source>
</evidence>
<dbReference type="PANTHER" id="PTHR24396">
    <property type="entry name" value="ZINC FINGER PROTEIN"/>
    <property type="match status" value="1"/>
</dbReference>
<dbReference type="SMART" id="SM00355">
    <property type="entry name" value="ZnF_C2H2"/>
    <property type="match status" value="3"/>
</dbReference>
<dbReference type="InterPro" id="IPR036236">
    <property type="entry name" value="Znf_C2H2_sf"/>
</dbReference>
<dbReference type="Proteomes" id="UP000261540">
    <property type="component" value="Unplaced"/>
</dbReference>
<feature type="domain" description="C2H2-type" evidence="8">
    <location>
        <begin position="198"/>
        <end position="220"/>
    </location>
</feature>
<dbReference type="GeneTree" id="ENSGT00940000169540"/>
<dbReference type="GO" id="GO:0000978">
    <property type="term" value="F:RNA polymerase II cis-regulatory region sequence-specific DNA binding"/>
    <property type="evidence" value="ECO:0007669"/>
    <property type="project" value="TreeGrafter"/>
</dbReference>
<keyword evidence="2" id="KW-0479">Metal-binding</keyword>
<reference evidence="9" key="1">
    <citation type="submission" date="2025-08" db="UniProtKB">
        <authorList>
            <consortium name="Ensembl"/>
        </authorList>
    </citation>
    <scope>IDENTIFICATION</scope>
</reference>
<keyword evidence="5" id="KW-0539">Nucleus</keyword>
<evidence type="ECO:0000256" key="6">
    <source>
        <dbReference type="PROSITE-ProRule" id="PRU00042"/>
    </source>
</evidence>
<evidence type="ECO:0000256" key="5">
    <source>
        <dbReference type="ARBA" id="ARBA00023242"/>
    </source>
</evidence>
<feature type="compositionally biased region" description="Polar residues" evidence="7">
    <location>
        <begin position="117"/>
        <end position="127"/>
    </location>
</feature>
<evidence type="ECO:0000313" key="9">
    <source>
        <dbReference type="Ensembl" id="ENSPKIP00000023202.1"/>
    </source>
</evidence>
<evidence type="ECO:0000256" key="2">
    <source>
        <dbReference type="ARBA" id="ARBA00022723"/>
    </source>
</evidence>
<dbReference type="PANTHER" id="PTHR24396:SF22">
    <property type="entry name" value="PROTEIN WIZ"/>
    <property type="match status" value="1"/>
</dbReference>
<evidence type="ECO:0000256" key="1">
    <source>
        <dbReference type="ARBA" id="ARBA00004123"/>
    </source>
</evidence>